<protein>
    <submittedName>
        <fullName evidence="2">Uncharacterized protein</fullName>
    </submittedName>
</protein>
<keyword evidence="3" id="KW-1185">Reference proteome</keyword>
<dbReference type="EMBL" id="CP126172">
    <property type="protein sequence ID" value="WOS42733.1"/>
    <property type="molecule type" value="Genomic_DNA"/>
</dbReference>
<reference evidence="2 3" key="1">
    <citation type="submission" date="2023-05" db="EMBL/GenBank/DDBJ databases">
        <title>Xanthomonas rydalmerenesis sp. nov., a novel Xanthomonas species isolated from Fragaria x ananassa.</title>
        <authorList>
            <person name="McKnight D.J.E."/>
            <person name="Wong-Bajracharya J."/>
            <person name="Okoh E.B."/>
            <person name="Snijders F."/>
            <person name="Lidbetter F."/>
            <person name="Webster J."/>
            <person name="Djordjevic S.P."/>
            <person name="Bogema D.R."/>
            <person name="Chapman T.A."/>
        </authorList>
    </citation>
    <scope>NUCLEOTIDE SEQUENCE [LARGE SCALE GENOMIC DNA]</scope>
    <source>
        <strain evidence="2 3">DAR34883</strain>
    </source>
</reference>
<dbReference type="RefSeq" id="WP_317845202.1">
    <property type="nucleotide sequence ID" value="NZ_CP126170.1"/>
</dbReference>
<evidence type="ECO:0000313" key="3">
    <source>
        <dbReference type="Proteomes" id="UP001302020"/>
    </source>
</evidence>
<evidence type="ECO:0000256" key="1">
    <source>
        <dbReference type="SAM" id="SignalP"/>
    </source>
</evidence>
<evidence type="ECO:0000313" key="2">
    <source>
        <dbReference type="EMBL" id="WOS42733.1"/>
    </source>
</evidence>
<feature type="chain" id="PRO_5046212781" evidence="1">
    <location>
        <begin position="22"/>
        <end position="107"/>
    </location>
</feature>
<gene>
    <name evidence="2" type="ORF">QN243_09975</name>
</gene>
<keyword evidence="1" id="KW-0732">Signal</keyword>
<proteinExistence type="predicted"/>
<accession>A0ABZ0JTV3</accession>
<name>A0ABZ0JTV3_9XANT</name>
<feature type="signal peptide" evidence="1">
    <location>
        <begin position="1"/>
        <end position="21"/>
    </location>
</feature>
<organism evidence="2 3">
    <name type="scientific">Xanthomonas rydalmerensis</name>
    <dbReference type="NCBI Taxonomy" id="3046274"/>
    <lineage>
        <taxon>Bacteria</taxon>
        <taxon>Pseudomonadati</taxon>
        <taxon>Pseudomonadota</taxon>
        <taxon>Gammaproteobacteria</taxon>
        <taxon>Lysobacterales</taxon>
        <taxon>Lysobacteraceae</taxon>
        <taxon>Xanthomonas</taxon>
    </lineage>
</organism>
<sequence>MSLKLRLLLSATILGSAAASAAEPVPTDAHAIEGLGERLPAGAKNVSLSPKFKVYTFEQQGVKYVQINSLQDEVLTVLVVTPGAQQQLPIGSATGTPVVFVDPQKLP</sequence>
<dbReference type="Proteomes" id="UP001302020">
    <property type="component" value="Chromosome"/>
</dbReference>